<evidence type="ECO:0000313" key="3">
    <source>
        <dbReference type="Proteomes" id="UP000298781"/>
    </source>
</evidence>
<dbReference type="KEGG" id="pstg:E8M01_00585"/>
<sequence>MIPIINGYACVTSEDAALARHGFDPQNPTNDPAKAEELAASVGRAVMPEEAFDALIAHPEAAVEEVRANAGPKPSTGPGRIFDFKA</sequence>
<gene>
    <name evidence="2" type="ORF">E8M01_00585</name>
</gene>
<protein>
    <submittedName>
        <fullName evidence="2">Uncharacterized protein</fullName>
    </submittedName>
</protein>
<dbReference type="Proteomes" id="UP000298781">
    <property type="component" value="Chromosome"/>
</dbReference>
<proteinExistence type="predicted"/>
<feature type="region of interest" description="Disordered" evidence="1">
    <location>
        <begin position="67"/>
        <end position="86"/>
    </location>
</feature>
<name>A0A4D7AYW4_9HYPH</name>
<accession>A0A4D7AYW4</accession>
<dbReference type="AlphaFoldDB" id="A0A4D7AYW4"/>
<reference evidence="2 3" key="1">
    <citation type="submission" date="2019-04" db="EMBL/GenBank/DDBJ databases">
        <title>Phreatobacter aquaticus sp. nov.</title>
        <authorList>
            <person name="Choi A."/>
        </authorList>
    </citation>
    <scope>NUCLEOTIDE SEQUENCE [LARGE SCALE GENOMIC DNA]</scope>
    <source>
        <strain evidence="2 3">KCTC 52518</strain>
    </source>
</reference>
<organism evidence="2 3">
    <name type="scientific">Phreatobacter stygius</name>
    <dbReference type="NCBI Taxonomy" id="1940610"/>
    <lineage>
        <taxon>Bacteria</taxon>
        <taxon>Pseudomonadati</taxon>
        <taxon>Pseudomonadota</taxon>
        <taxon>Alphaproteobacteria</taxon>
        <taxon>Hyphomicrobiales</taxon>
        <taxon>Phreatobacteraceae</taxon>
        <taxon>Phreatobacter</taxon>
    </lineage>
</organism>
<keyword evidence="3" id="KW-1185">Reference proteome</keyword>
<dbReference type="OrthoDB" id="7190660at2"/>
<dbReference type="RefSeq" id="WP_136958333.1">
    <property type="nucleotide sequence ID" value="NZ_CP039690.1"/>
</dbReference>
<evidence type="ECO:0000256" key="1">
    <source>
        <dbReference type="SAM" id="MobiDB-lite"/>
    </source>
</evidence>
<dbReference type="EMBL" id="CP039690">
    <property type="protein sequence ID" value="QCI62870.1"/>
    <property type="molecule type" value="Genomic_DNA"/>
</dbReference>
<evidence type="ECO:0000313" key="2">
    <source>
        <dbReference type="EMBL" id="QCI62870.1"/>
    </source>
</evidence>